<feature type="non-terminal residue" evidence="2">
    <location>
        <position position="147"/>
    </location>
</feature>
<dbReference type="EMBL" id="BTRK01000002">
    <property type="protein sequence ID" value="GMR37717.1"/>
    <property type="molecule type" value="Genomic_DNA"/>
</dbReference>
<feature type="transmembrane region" description="Helical" evidence="1">
    <location>
        <begin position="98"/>
        <end position="123"/>
    </location>
</feature>
<evidence type="ECO:0000313" key="3">
    <source>
        <dbReference type="Proteomes" id="UP001328107"/>
    </source>
</evidence>
<proteinExistence type="predicted"/>
<protein>
    <submittedName>
        <fullName evidence="2">Uncharacterized protein</fullName>
    </submittedName>
</protein>
<comment type="caution">
    <text evidence="2">The sequence shown here is derived from an EMBL/GenBank/DDBJ whole genome shotgun (WGS) entry which is preliminary data.</text>
</comment>
<reference evidence="3" key="1">
    <citation type="submission" date="2022-10" db="EMBL/GenBank/DDBJ databases">
        <title>Genome assembly of Pristionchus species.</title>
        <authorList>
            <person name="Yoshida K."/>
            <person name="Sommer R.J."/>
        </authorList>
    </citation>
    <scope>NUCLEOTIDE SEQUENCE [LARGE SCALE GENOMIC DNA]</scope>
    <source>
        <strain evidence="3">RS5460</strain>
    </source>
</reference>
<keyword evidence="1" id="KW-0472">Membrane</keyword>
<accession>A0AAN4ZAS1</accession>
<dbReference type="AlphaFoldDB" id="A0AAN4ZAS1"/>
<feature type="non-terminal residue" evidence="2">
    <location>
        <position position="1"/>
    </location>
</feature>
<feature type="transmembrane region" description="Helical" evidence="1">
    <location>
        <begin position="40"/>
        <end position="59"/>
    </location>
</feature>
<dbReference type="Proteomes" id="UP001328107">
    <property type="component" value="Unassembled WGS sequence"/>
</dbReference>
<keyword evidence="3" id="KW-1185">Reference proteome</keyword>
<organism evidence="2 3">
    <name type="scientific">Pristionchus mayeri</name>
    <dbReference type="NCBI Taxonomy" id="1317129"/>
    <lineage>
        <taxon>Eukaryota</taxon>
        <taxon>Metazoa</taxon>
        <taxon>Ecdysozoa</taxon>
        <taxon>Nematoda</taxon>
        <taxon>Chromadorea</taxon>
        <taxon>Rhabditida</taxon>
        <taxon>Rhabditina</taxon>
        <taxon>Diplogasteromorpha</taxon>
        <taxon>Diplogasteroidea</taxon>
        <taxon>Neodiplogasteridae</taxon>
        <taxon>Pristionchus</taxon>
    </lineage>
</organism>
<evidence type="ECO:0000313" key="2">
    <source>
        <dbReference type="EMBL" id="GMR37717.1"/>
    </source>
</evidence>
<gene>
    <name evidence="2" type="ORF">PMAYCL1PPCAC_07912</name>
</gene>
<evidence type="ECO:0000256" key="1">
    <source>
        <dbReference type="SAM" id="Phobius"/>
    </source>
</evidence>
<name>A0AAN4ZAS1_9BILA</name>
<feature type="transmembrane region" description="Helical" evidence="1">
    <location>
        <begin position="66"/>
        <end position="86"/>
    </location>
</feature>
<keyword evidence="1" id="KW-0812">Transmembrane</keyword>
<sequence>LVASIVSFALAFHSLSIPLSRDLCFSQRPNAAPSSATPVSLIGSTSSVASLFVLFLCSILSAFVSFVSWMAAVPSMVVYCLVAAWTVSTLKNFDDKSYWIVVPLSYLLQIVSVIAMPVAHFYAPHSAWSSSYSPYRIRSSYVLLKLF</sequence>
<keyword evidence="1" id="KW-1133">Transmembrane helix</keyword>